<evidence type="ECO:0000256" key="4">
    <source>
        <dbReference type="ARBA" id="ARBA00023163"/>
    </source>
</evidence>
<evidence type="ECO:0000313" key="7">
    <source>
        <dbReference type="EMBL" id="KAK5996400.1"/>
    </source>
</evidence>
<proteinExistence type="predicted"/>
<feature type="region of interest" description="Disordered" evidence="6">
    <location>
        <begin position="63"/>
        <end position="103"/>
    </location>
</feature>
<dbReference type="PANTHER" id="PTHR31845:SF21">
    <property type="entry name" value="REGULATORY PROTEIN LEU3"/>
    <property type="match status" value="1"/>
</dbReference>
<dbReference type="Proteomes" id="UP001338125">
    <property type="component" value="Unassembled WGS sequence"/>
</dbReference>
<evidence type="ECO:0000313" key="8">
    <source>
        <dbReference type="Proteomes" id="UP001338125"/>
    </source>
</evidence>
<organism evidence="7 8">
    <name type="scientific">Cladobotryum mycophilum</name>
    <dbReference type="NCBI Taxonomy" id="491253"/>
    <lineage>
        <taxon>Eukaryota</taxon>
        <taxon>Fungi</taxon>
        <taxon>Dikarya</taxon>
        <taxon>Ascomycota</taxon>
        <taxon>Pezizomycotina</taxon>
        <taxon>Sordariomycetes</taxon>
        <taxon>Hypocreomycetidae</taxon>
        <taxon>Hypocreales</taxon>
        <taxon>Hypocreaceae</taxon>
        <taxon>Cladobotryum</taxon>
    </lineage>
</organism>
<dbReference type="CDD" id="cd12148">
    <property type="entry name" value="fungal_TF_MHR"/>
    <property type="match status" value="1"/>
</dbReference>
<comment type="caution">
    <text evidence="7">The sequence shown here is derived from an EMBL/GenBank/DDBJ whole genome shotgun (WGS) entry which is preliminary data.</text>
</comment>
<protein>
    <submittedName>
        <fullName evidence="7">Regulatory LEU3-like protein</fullName>
    </submittedName>
</protein>
<keyword evidence="3" id="KW-0238">DNA-binding</keyword>
<accession>A0ABR0SW33</accession>
<dbReference type="PANTHER" id="PTHR31845">
    <property type="entry name" value="FINGER DOMAIN PROTEIN, PUTATIVE-RELATED"/>
    <property type="match status" value="1"/>
</dbReference>
<comment type="subcellular location">
    <subcellularLocation>
        <location evidence="1">Nucleus</location>
    </subcellularLocation>
</comment>
<dbReference type="InterPro" id="IPR051089">
    <property type="entry name" value="prtT"/>
</dbReference>
<sequence length="614" mass="67805">MDLACVVGPTPAARHTKSQLQKELEAMRHHRSSTHEADEETNETNIAEPSPALVAETLPILGSDHTVSSAGSPTVVPEPNAATTPPAAAPPQVHPPPAPSRSIENQFRPINAVFTGDQIDPRMLDGQEVSGRKIFDCFNLFFTFYAPYLPILDPTASPNFYYEQSPFLFWTVVYIGSRRYPHDPTLVGRLSYTINTMAFMALESRSSPIQTIQGILLLCLWPVPVDTMHRSISLVLGGATLYFAMQIGLHVAGVGQDFARTVVSRSRSEKLKRALLWKLCCAVCYSTGLCEGILPLGLTDALTVSVQGDGESTRDGIQLPQELKFRLKLHDVMTCATEMVKKAQRDGGAHYSSTLLSCISIFDTQLQELAPQAQNTLDNLHLHCYRVHLLAYHFLVGRASRKPEGFACLYSAACTLITTVCQRNIDERTSVKYCPVLVHRSITLAAMAILKLNRSELAVHLDLEAGERAYFAAIVAAREMSLLNNDLCARGASILSQLWNSRTIFKKQDGTIDSLTSRICSRLSMSVMFDCLWWWRQEFGGLGNPYPEDSRQQNKALAKDGEGDVSIQHNTVQDNAGLGADPFDGMGDDVFAFTDSPFMDYNWTTSLDFNGWAS</sequence>
<evidence type="ECO:0000256" key="5">
    <source>
        <dbReference type="ARBA" id="ARBA00023242"/>
    </source>
</evidence>
<gene>
    <name evidence="7" type="ORF">PT974_01734</name>
</gene>
<keyword evidence="5" id="KW-0539">Nucleus</keyword>
<dbReference type="EMBL" id="JAVFKD010000002">
    <property type="protein sequence ID" value="KAK5996400.1"/>
    <property type="molecule type" value="Genomic_DNA"/>
</dbReference>
<reference evidence="7 8" key="1">
    <citation type="submission" date="2024-01" db="EMBL/GenBank/DDBJ databases">
        <title>Complete genome of Cladobotryum mycophilum ATHUM6906.</title>
        <authorList>
            <person name="Christinaki A.C."/>
            <person name="Myridakis A.I."/>
            <person name="Kouvelis V.N."/>
        </authorList>
    </citation>
    <scope>NUCLEOTIDE SEQUENCE [LARGE SCALE GENOMIC DNA]</scope>
    <source>
        <strain evidence="7 8">ATHUM6906</strain>
    </source>
</reference>
<keyword evidence="4" id="KW-0804">Transcription</keyword>
<feature type="compositionally biased region" description="Low complexity" evidence="6">
    <location>
        <begin position="73"/>
        <end position="86"/>
    </location>
</feature>
<name>A0ABR0SW33_9HYPO</name>
<keyword evidence="8" id="KW-1185">Reference proteome</keyword>
<evidence type="ECO:0000256" key="1">
    <source>
        <dbReference type="ARBA" id="ARBA00004123"/>
    </source>
</evidence>
<feature type="compositionally biased region" description="Pro residues" evidence="6">
    <location>
        <begin position="87"/>
        <end position="99"/>
    </location>
</feature>
<evidence type="ECO:0000256" key="3">
    <source>
        <dbReference type="ARBA" id="ARBA00023125"/>
    </source>
</evidence>
<keyword evidence="2" id="KW-0805">Transcription regulation</keyword>
<evidence type="ECO:0000256" key="2">
    <source>
        <dbReference type="ARBA" id="ARBA00023015"/>
    </source>
</evidence>
<feature type="region of interest" description="Disordered" evidence="6">
    <location>
        <begin position="1"/>
        <end position="49"/>
    </location>
</feature>
<evidence type="ECO:0000256" key="6">
    <source>
        <dbReference type="SAM" id="MobiDB-lite"/>
    </source>
</evidence>